<reference evidence="1 2" key="1">
    <citation type="submission" date="2015-01" db="EMBL/GenBank/DDBJ databases">
        <title>The Genome Sequence of Rhinocladiella mackenzie CBS 650.93.</title>
        <authorList>
            <consortium name="The Broad Institute Genomics Platform"/>
            <person name="Cuomo C."/>
            <person name="de Hoog S."/>
            <person name="Gorbushina A."/>
            <person name="Stielow B."/>
            <person name="Teixiera M."/>
            <person name="Abouelleil A."/>
            <person name="Chapman S.B."/>
            <person name="Priest M."/>
            <person name="Young S.K."/>
            <person name="Wortman J."/>
            <person name="Nusbaum C."/>
            <person name="Birren B."/>
        </authorList>
    </citation>
    <scope>NUCLEOTIDE SEQUENCE [LARGE SCALE GENOMIC DNA]</scope>
    <source>
        <strain evidence="1 2">CBS 650.93</strain>
    </source>
</reference>
<organism evidence="1 2">
    <name type="scientific">Rhinocladiella mackenziei CBS 650.93</name>
    <dbReference type="NCBI Taxonomy" id="1442369"/>
    <lineage>
        <taxon>Eukaryota</taxon>
        <taxon>Fungi</taxon>
        <taxon>Dikarya</taxon>
        <taxon>Ascomycota</taxon>
        <taxon>Pezizomycotina</taxon>
        <taxon>Eurotiomycetes</taxon>
        <taxon>Chaetothyriomycetidae</taxon>
        <taxon>Chaetothyriales</taxon>
        <taxon>Herpotrichiellaceae</taxon>
        <taxon>Rhinocladiella</taxon>
    </lineage>
</organism>
<dbReference type="Proteomes" id="UP000053617">
    <property type="component" value="Unassembled WGS sequence"/>
</dbReference>
<dbReference type="VEuPathDB" id="FungiDB:Z518_07181"/>
<dbReference type="RefSeq" id="XP_013270764.1">
    <property type="nucleotide sequence ID" value="XM_013415310.1"/>
</dbReference>
<keyword evidence="2" id="KW-1185">Reference proteome</keyword>
<dbReference type="EMBL" id="KN847479">
    <property type="protein sequence ID" value="KIX03628.1"/>
    <property type="molecule type" value="Genomic_DNA"/>
</dbReference>
<accession>A0A0D2GZK7</accession>
<dbReference type="GeneID" id="25295252"/>
<evidence type="ECO:0000313" key="1">
    <source>
        <dbReference type="EMBL" id="KIX03628.1"/>
    </source>
</evidence>
<name>A0A0D2GZK7_9EURO</name>
<gene>
    <name evidence="1" type="ORF">Z518_07181</name>
</gene>
<protein>
    <submittedName>
        <fullName evidence="1">Uncharacterized protein</fullName>
    </submittedName>
</protein>
<proteinExistence type="predicted"/>
<dbReference type="AlphaFoldDB" id="A0A0D2GZK7"/>
<sequence length="205" mass="22685">MVHGLDPMGRAIDFDEQCGLDHHFAPGHVIEHRNRSSTTGDVADFQDAILQARRERILNALYLEGMSRRYQNVKTAVTQNNRCDPFTNPGRQKGSGHMDAGRLLHIPFSRQTWLGQEHIDEALMRPSADLRKAPALGSKPKTGTLTLLLLETGQCLTEVNGRSHQKPPVFRPQTMSSADFSITPGSVVLVERNGVVVICSHIGSR</sequence>
<dbReference type="HOGENOM" id="CLU_1338164_0_0_1"/>
<evidence type="ECO:0000313" key="2">
    <source>
        <dbReference type="Proteomes" id="UP000053617"/>
    </source>
</evidence>